<dbReference type="EMBL" id="BMOB01000008">
    <property type="protein sequence ID" value="GGI90213.1"/>
    <property type="molecule type" value="Genomic_DNA"/>
</dbReference>
<protein>
    <submittedName>
        <fullName evidence="1">Uncharacterized protein</fullName>
    </submittedName>
</protein>
<keyword evidence="2" id="KW-1185">Reference proteome</keyword>
<comment type="caution">
    <text evidence="1">The sequence shown here is derived from an EMBL/GenBank/DDBJ whole genome shotgun (WGS) entry which is preliminary data.</text>
</comment>
<dbReference type="AlphaFoldDB" id="A0A917JYP1"/>
<sequence>MSTPMRRPYGNWITIQGEVAETLTPSQQRTVEAPSFKLHLALYKSAYEKGFQTATRLRETLNEMLQKAFEEDEHTNSTQMVLA</sequence>
<evidence type="ECO:0000313" key="1">
    <source>
        <dbReference type="EMBL" id="GGI90213.1"/>
    </source>
</evidence>
<evidence type="ECO:0000313" key="2">
    <source>
        <dbReference type="Proteomes" id="UP000630149"/>
    </source>
</evidence>
<gene>
    <name evidence="1" type="ORF">GCM10007966_18770</name>
</gene>
<organism evidence="1 2">
    <name type="scientific">Legionella impletisoli</name>
    <dbReference type="NCBI Taxonomy" id="343510"/>
    <lineage>
        <taxon>Bacteria</taxon>
        <taxon>Pseudomonadati</taxon>
        <taxon>Pseudomonadota</taxon>
        <taxon>Gammaproteobacteria</taxon>
        <taxon>Legionellales</taxon>
        <taxon>Legionellaceae</taxon>
        <taxon>Legionella</taxon>
    </lineage>
</organism>
<reference evidence="1" key="1">
    <citation type="journal article" date="2014" name="Int. J. Syst. Evol. Microbiol.">
        <title>Complete genome sequence of Corynebacterium casei LMG S-19264T (=DSM 44701T), isolated from a smear-ripened cheese.</title>
        <authorList>
            <consortium name="US DOE Joint Genome Institute (JGI-PGF)"/>
            <person name="Walter F."/>
            <person name="Albersmeier A."/>
            <person name="Kalinowski J."/>
            <person name="Ruckert C."/>
        </authorList>
    </citation>
    <scope>NUCLEOTIDE SEQUENCE</scope>
    <source>
        <strain evidence="1">JCM 13919</strain>
    </source>
</reference>
<name>A0A917JYP1_9GAMM</name>
<reference evidence="1" key="2">
    <citation type="submission" date="2020-09" db="EMBL/GenBank/DDBJ databases">
        <authorList>
            <person name="Sun Q."/>
            <person name="Ohkuma M."/>
        </authorList>
    </citation>
    <scope>NUCLEOTIDE SEQUENCE</scope>
    <source>
        <strain evidence="1">JCM 13919</strain>
    </source>
</reference>
<dbReference type="Proteomes" id="UP000630149">
    <property type="component" value="Unassembled WGS sequence"/>
</dbReference>
<proteinExistence type="predicted"/>
<dbReference type="RefSeq" id="WP_131777044.1">
    <property type="nucleotide sequence ID" value="NZ_BMOB01000008.1"/>
</dbReference>
<accession>A0A917JYP1</accession>